<protein>
    <recommendedName>
        <fullName evidence="5">CASP-like protein</fullName>
    </recommendedName>
</protein>
<feature type="chain" id="PRO_5041330788" description="CASP-like protein" evidence="2">
    <location>
        <begin position="21"/>
        <end position="95"/>
    </location>
</feature>
<feature type="non-terminal residue" evidence="3">
    <location>
        <position position="95"/>
    </location>
</feature>
<proteinExistence type="predicted"/>
<reference evidence="3" key="1">
    <citation type="submission" date="2023-08" db="EMBL/GenBank/DDBJ databases">
        <authorList>
            <person name="Chen Y."/>
            <person name="Shah S."/>
            <person name="Dougan E. K."/>
            <person name="Thang M."/>
            <person name="Chan C."/>
        </authorList>
    </citation>
    <scope>NUCLEOTIDE SEQUENCE</scope>
</reference>
<dbReference type="Proteomes" id="UP001178507">
    <property type="component" value="Unassembled WGS sequence"/>
</dbReference>
<keyword evidence="1" id="KW-0812">Transmembrane</keyword>
<evidence type="ECO:0000256" key="1">
    <source>
        <dbReference type="SAM" id="Phobius"/>
    </source>
</evidence>
<evidence type="ECO:0000256" key="2">
    <source>
        <dbReference type="SAM" id="SignalP"/>
    </source>
</evidence>
<keyword evidence="2" id="KW-0732">Signal</keyword>
<keyword evidence="4" id="KW-1185">Reference proteome</keyword>
<evidence type="ECO:0008006" key="5">
    <source>
        <dbReference type="Google" id="ProtNLM"/>
    </source>
</evidence>
<dbReference type="AlphaFoldDB" id="A0AA36IB01"/>
<accession>A0AA36IB01</accession>
<feature type="transmembrane region" description="Helical" evidence="1">
    <location>
        <begin position="74"/>
        <end position="92"/>
    </location>
</feature>
<comment type="caution">
    <text evidence="3">The sequence shown here is derived from an EMBL/GenBank/DDBJ whole genome shotgun (WGS) entry which is preliminary data.</text>
</comment>
<name>A0AA36IB01_9DINO</name>
<keyword evidence="1" id="KW-1133">Transmembrane helix</keyword>
<feature type="signal peptide" evidence="2">
    <location>
        <begin position="1"/>
        <end position="20"/>
    </location>
</feature>
<evidence type="ECO:0000313" key="3">
    <source>
        <dbReference type="EMBL" id="CAJ1383471.1"/>
    </source>
</evidence>
<organism evidence="3 4">
    <name type="scientific">Effrenium voratum</name>
    <dbReference type="NCBI Taxonomy" id="2562239"/>
    <lineage>
        <taxon>Eukaryota</taxon>
        <taxon>Sar</taxon>
        <taxon>Alveolata</taxon>
        <taxon>Dinophyceae</taxon>
        <taxon>Suessiales</taxon>
        <taxon>Symbiodiniaceae</taxon>
        <taxon>Effrenium</taxon>
    </lineage>
</organism>
<dbReference type="EMBL" id="CAUJNA010001018">
    <property type="protein sequence ID" value="CAJ1383471.1"/>
    <property type="molecule type" value="Genomic_DNA"/>
</dbReference>
<evidence type="ECO:0000313" key="4">
    <source>
        <dbReference type="Proteomes" id="UP001178507"/>
    </source>
</evidence>
<gene>
    <name evidence="3" type="ORF">EVOR1521_LOCUS10582</name>
</gene>
<keyword evidence="1" id="KW-0472">Membrane</keyword>
<sequence length="95" mass="10168">ASWVLTLFGLLSAFAEQSNSDTAPAMLVLANILRVIATLVVGSFMGYACSLLVQQREWLAKDDGCCKIAFTNKPVEAYLLVLAVALAAFSLGQEK</sequence>
<feature type="transmembrane region" description="Helical" evidence="1">
    <location>
        <begin position="25"/>
        <end position="53"/>
    </location>
</feature>
<feature type="non-terminal residue" evidence="3">
    <location>
        <position position="1"/>
    </location>
</feature>